<dbReference type="Proteomes" id="UP000565286">
    <property type="component" value="Unassembled WGS sequence"/>
</dbReference>
<accession>A0A7W6G3F8</accession>
<reference evidence="1 2" key="1">
    <citation type="submission" date="2020-08" db="EMBL/GenBank/DDBJ databases">
        <title>Genomic Encyclopedia of Type Strains, Phase IV (KMG-IV): sequencing the most valuable type-strain genomes for metagenomic binning, comparative biology and taxonomic classification.</title>
        <authorList>
            <person name="Goeker M."/>
        </authorList>
    </citation>
    <scope>NUCLEOTIDE SEQUENCE [LARGE SCALE GENOMIC DNA]</scope>
    <source>
        <strain evidence="1 2">DSM 26438</strain>
    </source>
</reference>
<gene>
    <name evidence="1" type="ORF">GGQ73_003798</name>
</gene>
<dbReference type="AlphaFoldDB" id="A0A7W6G3F8"/>
<comment type="caution">
    <text evidence="1">The sequence shown here is derived from an EMBL/GenBank/DDBJ whole genome shotgun (WGS) entry which is preliminary data.</text>
</comment>
<organism evidence="1 2">
    <name type="scientific">Rhizobium skierniewicense</name>
    <dbReference type="NCBI Taxonomy" id="984260"/>
    <lineage>
        <taxon>Bacteria</taxon>
        <taxon>Pseudomonadati</taxon>
        <taxon>Pseudomonadota</taxon>
        <taxon>Alphaproteobacteria</taxon>
        <taxon>Hyphomicrobiales</taxon>
        <taxon>Rhizobiaceae</taxon>
        <taxon>Rhizobium/Agrobacterium group</taxon>
        <taxon>Rhizobium</taxon>
    </lineage>
</organism>
<evidence type="ECO:0000313" key="2">
    <source>
        <dbReference type="Proteomes" id="UP000565286"/>
    </source>
</evidence>
<dbReference type="EMBL" id="JACIDV010000012">
    <property type="protein sequence ID" value="MBB3947827.1"/>
    <property type="molecule type" value="Genomic_DNA"/>
</dbReference>
<proteinExistence type="predicted"/>
<name>A0A7W6G3F8_9HYPH</name>
<keyword evidence="2" id="KW-1185">Reference proteome</keyword>
<evidence type="ECO:0000313" key="1">
    <source>
        <dbReference type="EMBL" id="MBB3947827.1"/>
    </source>
</evidence>
<sequence>MWLSLIRFLYARSSQVLKANQANFGPAFWWGFFYDAIPRAWMKAAPVTHFVSQAY</sequence>
<protein>
    <submittedName>
        <fullName evidence="1">Uncharacterized protein</fullName>
    </submittedName>
</protein>